<feature type="compositionally biased region" description="Low complexity" evidence="6">
    <location>
        <begin position="108"/>
        <end position="121"/>
    </location>
</feature>
<dbReference type="EMBL" id="JAQJAN010000006">
    <property type="protein sequence ID" value="KAJ5727146.1"/>
    <property type="molecule type" value="Genomic_DNA"/>
</dbReference>
<organism evidence="8 9">
    <name type="scientific">Penicillium malachiteum</name>
    <dbReference type="NCBI Taxonomy" id="1324776"/>
    <lineage>
        <taxon>Eukaryota</taxon>
        <taxon>Fungi</taxon>
        <taxon>Dikarya</taxon>
        <taxon>Ascomycota</taxon>
        <taxon>Pezizomycotina</taxon>
        <taxon>Eurotiomycetes</taxon>
        <taxon>Eurotiomycetidae</taxon>
        <taxon>Eurotiales</taxon>
        <taxon>Aspergillaceae</taxon>
        <taxon>Penicillium</taxon>
    </lineage>
</organism>
<evidence type="ECO:0000256" key="2">
    <source>
        <dbReference type="ARBA" id="ARBA00023015"/>
    </source>
</evidence>
<keyword evidence="9" id="KW-1185">Reference proteome</keyword>
<dbReference type="PANTHER" id="PTHR37534">
    <property type="entry name" value="TRANSCRIPTIONAL ACTIVATOR PROTEIN UGA3"/>
    <property type="match status" value="1"/>
</dbReference>
<evidence type="ECO:0000256" key="1">
    <source>
        <dbReference type="ARBA" id="ARBA00004123"/>
    </source>
</evidence>
<evidence type="ECO:0000313" key="9">
    <source>
        <dbReference type="Proteomes" id="UP001215712"/>
    </source>
</evidence>
<dbReference type="PROSITE" id="PS00463">
    <property type="entry name" value="ZN2_CY6_FUNGAL_1"/>
    <property type="match status" value="1"/>
</dbReference>
<dbReference type="GO" id="GO:0000981">
    <property type="term" value="F:DNA-binding transcription factor activity, RNA polymerase II-specific"/>
    <property type="evidence" value="ECO:0007669"/>
    <property type="project" value="InterPro"/>
</dbReference>
<dbReference type="Gene3D" id="4.10.240.10">
    <property type="entry name" value="Zn(2)-C6 fungal-type DNA-binding domain"/>
    <property type="match status" value="1"/>
</dbReference>
<dbReference type="InterPro" id="IPR021858">
    <property type="entry name" value="Fun_TF"/>
</dbReference>
<dbReference type="Pfam" id="PF11951">
    <property type="entry name" value="Fungal_trans_2"/>
    <property type="match status" value="1"/>
</dbReference>
<sequence length="596" mass="66133">MTTFSTKVIDTGWVQPLSAPSVTTPVQKKVRTRQTGTAWTRSGCLTCKKRRKGCDKAKPSCNNCIKQGRVCEGYGSLWVEPLGPSTQTFLQDTSTDTVKPRRRKKTNLSHLLSPSPSPYHSDAFLDTPPSTVSSSPSGSVPSSPPNQSSEDNQNGKDEIIPQFLVPQESLAVVPRPRNYVPHLSNNESHYIQYHVEHGSRLLANLESEDNPLRSLLIPRAMSSPLLMKAVCAMSALHLANRSQGFSAQTASANYYGQTLNELRSVLVKSSPEDLSDNEMIAVGLLCKYEIVRGSVKQWVVHLNALQRVITSRGGLRSMEQDAAHFLRGLFLYAYNMARISNRKRLTAADAHPVDTQLGTPRLDIYIGYTEELLTLCSKIAELPSLHADTVSLRLTIASINQSLCTWSHTSFPVIIPKCLTIESLTRLQLVAECFRDAAFIYLHSILERMSMKSSRYTRAEHGDPEKILYLTEWVPLISTPKATAVHRCLARAETFPLDDHCEYSALTFPLFISGAESEVPAHRDLVISSLDKLQDNFGIGNVKRAKELLGILWARKDANALSEMAGGIDTLDSLSGFQSTHWQDISEELQWDVILA</sequence>
<dbReference type="GO" id="GO:0005634">
    <property type="term" value="C:nucleus"/>
    <property type="evidence" value="ECO:0007669"/>
    <property type="project" value="UniProtKB-SubCell"/>
</dbReference>
<feature type="domain" description="Zn(2)-C6 fungal-type" evidence="7">
    <location>
        <begin position="43"/>
        <end position="71"/>
    </location>
</feature>
<evidence type="ECO:0000259" key="7">
    <source>
        <dbReference type="PROSITE" id="PS50048"/>
    </source>
</evidence>
<reference evidence="8" key="1">
    <citation type="journal article" date="2023" name="IMA Fungus">
        <title>Comparative genomic study of the Penicillium genus elucidates a diverse pangenome and 15 lateral gene transfer events.</title>
        <authorList>
            <person name="Petersen C."/>
            <person name="Sorensen T."/>
            <person name="Nielsen M.R."/>
            <person name="Sondergaard T.E."/>
            <person name="Sorensen J.L."/>
            <person name="Fitzpatrick D.A."/>
            <person name="Frisvad J.C."/>
            <person name="Nielsen K.L."/>
        </authorList>
    </citation>
    <scope>NUCLEOTIDE SEQUENCE</scope>
    <source>
        <strain evidence="8">IBT 17514</strain>
    </source>
</reference>
<dbReference type="PANTHER" id="PTHR37534:SF16">
    <property type="entry name" value="ZN(II)2CYS6 TRANSCRIPTION FACTOR (EUROFUNG)-RELATED"/>
    <property type="match status" value="1"/>
</dbReference>
<dbReference type="PROSITE" id="PS50048">
    <property type="entry name" value="ZN2_CY6_FUNGAL_2"/>
    <property type="match status" value="1"/>
</dbReference>
<dbReference type="SMART" id="SM00066">
    <property type="entry name" value="GAL4"/>
    <property type="match status" value="1"/>
</dbReference>
<name>A0AAD6HLU2_9EURO</name>
<dbReference type="InterPro" id="IPR001138">
    <property type="entry name" value="Zn2Cys6_DnaBD"/>
</dbReference>
<dbReference type="Proteomes" id="UP001215712">
    <property type="component" value="Unassembled WGS sequence"/>
</dbReference>
<dbReference type="GO" id="GO:0045944">
    <property type="term" value="P:positive regulation of transcription by RNA polymerase II"/>
    <property type="evidence" value="ECO:0007669"/>
    <property type="project" value="TreeGrafter"/>
</dbReference>
<evidence type="ECO:0000256" key="4">
    <source>
        <dbReference type="ARBA" id="ARBA00023163"/>
    </source>
</evidence>
<keyword evidence="2" id="KW-0805">Transcription regulation</keyword>
<dbReference type="GO" id="GO:0008270">
    <property type="term" value="F:zinc ion binding"/>
    <property type="evidence" value="ECO:0007669"/>
    <property type="project" value="InterPro"/>
</dbReference>
<reference evidence="8" key="2">
    <citation type="submission" date="2023-01" db="EMBL/GenBank/DDBJ databases">
        <authorList>
            <person name="Petersen C."/>
        </authorList>
    </citation>
    <scope>NUCLEOTIDE SEQUENCE</scope>
    <source>
        <strain evidence="8">IBT 17514</strain>
    </source>
</reference>
<dbReference type="CDD" id="cd00067">
    <property type="entry name" value="GAL4"/>
    <property type="match status" value="1"/>
</dbReference>
<keyword evidence="4" id="KW-0804">Transcription</keyword>
<dbReference type="SUPFAM" id="SSF57701">
    <property type="entry name" value="Zn2/Cys6 DNA-binding domain"/>
    <property type="match status" value="1"/>
</dbReference>
<feature type="region of interest" description="Disordered" evidence="6">
    <location>
        <begin position="85"/>
        <end position="155"/>
    </location>
</feature>
<dbReference type="GO" id="GO:0000976">
    <property type="term" value="F:transcription cis-regulatory region binding"/>
    <property type="evidence" value="ECO:0007669"/>
    <property type="project" value="TreeGrafter"/>
</dbReference>
<dbReference type="InterPro" id="IPR036864">
    <property type="entry name" value="Zn2-C6_fun-type_DNA-bd_sf"/>
</dbReference>
<evidence type="ECO:0000256" key="3">
    <source>
        <dbReference type="ARBA" id="ARBA00023125"/>
    </source>
</evidence>
<comment type="subcellular location">
    <subcellularLocation>
        <location evidence="1">Nucleus</location>
    </subcellularLocation>
</comment>
<proteinExistence type="predicted"/>
<accession>A0AAD6HLU2</accession>
<keyword evidence="3" id="KW-0238">DNA-binding</keyword>
<gene>
    <name evidence="8" type="ORF">N7493_004966</name>
</gene>
<feature type="compositionally biased region" description="Low complexity" evidence="6">
    <location>
        <begin position="128"/>
        <end position="149"/>
    </location>
</feature>
<dbReference type="Pfam" id="PF00172">
    <property type="entry name" value="Zn_clus"/>
    <property type="match status" value="1"/>
</dbReference>
<comment type="caution">
    <text evidence="8">The sequence shown here is derived from an EMBL/GenBank/DDBJ whole genome shotgun (WGS) entry which is preliminary data.</text>
</comment>
<protein>
    <recommendedName>
        <fullName evidence="7">Zn(2)-C6 fungal-type domain-containing protein</fullName>
    </recommendedName>
</protein>
<evidence type="ECO:0000313" key="8">
    <source>
        <dbReference type="EMBL" id="KAJ5727146.1"/>
    </source>
</evidence>
<keyword evidence="5" id="KW-0539">Nucleus</keyword>
<feature type="compositionally biased region" description="Polar residues" evidence="6">
    <location>
        <begin position="85"/>
        <end position="97"/>
    </location>
</feature>
<evidence type="ECO:0000256" key="6">
    <source>
        <dbReference type="SAM" id="MobiDB-lite"/>
    </source>
</evidence>
<dbReference type="AlphaFoldDB" id="A0AAD6HLU2"/>
<evidence type="ECO:0000256" key="5">
    <source>
        <dbReference type="ARBA" id="ARBA00023242"/>
    </source>
</evidence>